<gene>
    <name evidence="1" type="ORF">LCGC14_1590130</name>
</gene>
<feature type="non-terminal residue" evidence="1">
    <location>
        <position position="1"/>
    </location>
</feature>
<accession>A0A0F9LEP1</accession>
<reference evidence="1" key="1">
    <citation type="journal article" date="2015" name="Nature">
        <title>Complex archaea that bridge the gap between prokaryotes and eukaryotes.</title>
        <authorList>
            <person name="Spang A."/>
            <person name="Saw J.H."/>
            <person name="Jorgensen S.L."/>
            <person name="Zaremba-Niedzwiedzka K."/>
            <person name="Martijn J."/>
            <person name="Lind A.E."/>
            <person name="van Eijk R."/>
            <person name="Schleper C."/>
            <person name="Guy L."/>
            <person name="Ettema T.J."/>
        </authorList>
    </citation>
    <scope>NUCLEOTIDE SEQUENCE</scope>
</reference>
<organism evidence="1">
    <name type="scientific">marine sediment metagenome</name>
    <dbReference type="NCBI Taxonomy" id="412755"/>
    <lineage>
        <taxon>unclassified sequences</taxon>
        <taxon>metagenomes</taxon>
        <taxon>ecological metagenomes</taxon>
    </lineage>
</organism>
<sequence>KKMAKKNAVETLFVKSKVREYIKGKDCNTSGAVLDGPALNNAIIDILDKAIARAKANNRKTVQEKDL</sequence>
<evidence type="ECO:0000313" key="1">
    <source>
        <dbReference type="EMBL" id="KKM25915.1"/>
    </source>
</evidence>
<dbReference type="AlphaFoldDB" id="A0A0F9LEP1"/>
<protein>
    <recommendedName>
        <fullName evidence="2">DUF1931 domain-containing protein</fullName>
    </recommendedName>
</protein>
<name>A0A0F9LEP1_9ZZZZ</name>
<comment type="caution">
    <text evidence="1">The sequence shown here is derived from an EMBL/GenBank/DDBJ whole genome shotgun (WGS) entry which is preliminary data.</text>
</comment>
<dbReference type="EMBL" id="LAZR01012613">
    <property type="protein sequence ID" value="KKM25915.1"/>
    <property type="molecule type" value="Genomic_DNA"/>
</dbReference>
<evidence type="ECO:0008006" key="2">
    <source>
        <dbReference type="Google" id="ProtNLM"/>
    </source>
</evidence>
<proteinExistence type="predicted"/>